<reference evidence="11 12" key="1">
    <citation type="journal article" name="Sci. Rep.">
        <title>Telomere-to-telomere assembled and centromere annotated genomes of the two main subspecies of the button mushroom Agaricus bisporus reveal especially polymorphic chromosome ends.</title>
        <authorList>
            <person name="Sonnenberg A.S.M."/>
            <person name="Sedaghat-Telgerd N."/>
            <person name="Lavrijssen B."/>
            <person name="Ohm R.A."/>
            <person name="Hendrickx P.M."/>
            <person name="Scholtmeijer K."/>
            <person name="Baars J.J.P."/>
            <person name="van Peer A."/>
        </authorList>
    </citation>
    <scope>NUCLEOTIDE SEQUENCE [LARGE SCALE GENOMIC DNA]</scope>
    <source>
        <strain evidence="11 12">H119_p4</strain>
    </source>
</reference>
<dbReference type="Gene3D" id="1.10.10.10">
    <property type="entry name" value="Winged helix-like DNA-binding domain superfamily/Winged helix DNA-binding domain"/>
    <property type="match status" value="1"/>
</dbReference>
<evidence type="ECO:0000256" key="3">
    <source>
        <dbReference type="ARBA" id="ARBA00023015"/>
    </source>
</evidence>
<evidence type="ECO:0000256" key="2">
    <source>
        <dbReference type="ARBA" id="ARBA00006403"/>
    </source>
</evidence>
<dbReference type="FunFam" id="1.10.10.10:FF:000027">
    <property type="entry name" value="Heat shock transcription factor 1"/>
    <property type="match status" value="1"/>
</dbReference>
<comment type="caution">
    <text evidence="11">The sequence shown here is derived from an EMBL/GenBank/DDBJ whole genome shotgun (WGS) entry which is preliminary data.</text>
</comment>
<evidence type="ECO:0000256" key="1">
    <source>
        <dbReference type="ARBA" id="ARBA00004123"/>
    </source>
</evidence>
<keyword evidence="6" id="KW-0539">Nucleus</keyword>
<name>A0A8H7EZU0_AGABI</name>
<feature type="compositionally biased region" description="Basic and acidic residues" evidence="9">
    <location>
        <begin position="48"/>
        <end position="59"/>
    </location>
</feature>
<keyword evidence="4" id="KW-0238">DNA-binding</keyword>
<gene>
    <name evidence="11" type="ORF">Agabi119p4_6264</name>
</gene>
<evidence type="ECO:0000313" key="11">
    <source>
        <dbReference type="EMBL" id="KAF7770290.1"/>
    </source>
</evidence>
<keyword evidence="3" id="KW-0805">Transcription regulation</keyword>
<evidence type="ECO:0000256" key="9">
    <source>
        <dbReference type="SAM" id="MobiDB-lite"/>
    </source>
</evidence>
<feature type="domain" description="HSF-type DNA-binding" evidence="10">
    <location>
        <begin position="219"/>
        <end position="243"/>
    </location>
</feature>
<organism evidence="11 12">
    <name type="scientific">Agaricus bisporus var. burnettii</name>
    <dbReference type="NCBI Taxonomy" id="192524"/>
    <lineage>
        <taxon>Eukaryota</taxon>
        <taxon>Fungi</taxon>
        <taxon>Dikarya</taxon>
        <taxon>Basidiomycota</taxon>
        <taxon>Agaricomycotina</taxon>
        <taxon>Agaricomycetes</taxon>
        <taxon>Agaricomycetidae</taxon>
        <taxon>Agaricales</taxon>
        <taxon>Agaricineae</taxon>
        <taxon>Agaricaceae</taxon>
        <taxon>Agaricus</taxon>
    </lineage>
</organism>
<dbReference type="GO" id="GO:0003700">
    <property type="term" value="F:DNA-binding transcription factor activity"/>
    <property type="evidence" value="ECO:0007669"/>
    <property type="project" value="InterPro"/>
</dbReference>
<keyword evidence="5" id="KW-0804">Transcription</keyword>
<feature type="compositionally biased region" description="Low complexity" evidence="9">
    <location>
        <begin position="24"/>
        <end position="37"/>
    </location>
</feature>
<feature type="compositionally biased region" description="Low complexity" evidence="9">
    <location>
        <begin position="637"/>
        <end position="656"/>
    </location>
</feature>
<dbReference type="SUPFAM" id="SSF46785">
    <property type="entry name" value="Winged helix' DNA-binding domain"/>
    <property type="match status" value="1"/>
</dbReference>
<dbReference type="InterPro" id="IPR000232">
    <property type="entry name" value="HSF_DNA-bd"/>
</dbReference>
<dbReference type="PANTHER" id="PTHR10015:SF427">
    <property type="entry name" value="HEAT SHOCK FACTOR PROTEIN"/>
    <property type="match status" value="1"/>
</dbReference>
<accession>A0A8H7EZU0</accession>
<dbReference type="PRINTS" id="PR00056">
    <property type="entry name" value="HSFDOMAIN"/>
</dbReference>
<dbReference type="InterPro" id="IPR036388">
    <property type="entry name" value="WH-like_DNA-bd_sf"/>
</dbReference>
<feature type="compositionally biased region" description="Polar residues" evidence="9">
    <location>
        <begin position="130"/>
        <end position="143"/>
    </location>
</feature>
<dbReference type="InterPro" id="IPR036390">
    <property type="entry name" value="WH_DNA-bd_sf"/>
</dbReference>
<feature type="region of interest" description="Disordered" evidence="9">
    <location>
        <begin position="528"/>
        <end position="700"/>
    </location>
</feature>
<feature type="compositionally biased region" description="Low complexity" evidence="9">
    <location>
        <begin position="584"/>
        <end position="607"/>
    </location>
</feature>
<comment type="subcellular location">
    <subcellularLocation>
        <location evidence="1">Nucleus</location>
    </subcellularLocation>
</comment>
<dbReference type="AlphaFoldDB" id="A0A8H7EZU0"/>
<dbReference type="GO" id="GO:0043565">
    <property type="term" value="F:sequence-specific DNA binding"/>
    <property type="evidence" value="ECO:0007669"/>
    <property type="project" value="InterPro"/>
</dbReference>
<feature type="region of interest" description="Disordered" evidence="9">
    <location>
        <begin position="24"/>
        <end position="97"/>
    </location>
</feature>
<feature type="compositionally biased region" description="Pro residues" evidence="9">
    <location>
        <begin position="68"/>
        <end position="85"/>
    </location>
</feature>
<evidence type="ECO:0000256" key="7">
    <source>
        <dbReference type="ARBA" id="ARBA00062171"/>
    </source>
</evidence>
<evidence type="ECO:0000256" key="4">
    <source>
        <dbReference type="ARBA" id="ARBA00023125"/>
    </source>
</evidence>
<dbReference type="EMBL" id="JABXXO010000009">
    <property type="protein sequence ID" value="KAF7770290.1"/>
    <property type="molecule type" value="Genomic_DNA"/>
</dbReference>
<evidence type="ECO:0000256" key="6">
    <source>
        <dbReference type="ARBA" id="ARBA00023242"/>
    </source>
</evidence>
<feature type="compositionally biased region" description="Low complexity" evidence="9">
    <location>
        <begin position="386"/>
        <end position="403"/>
    </location>
</feature>
<comment type="subunit">
    <text evidence="7">Homotrimer. Homotrimerization increases the affinity of HSF1 to DNA. Interacts with transcriptional coregulator SSA1 on chromatin.</text>
</comment>
<feature type="region of interest" description="Disordered" evidence="9">
    <location>
        <begin position="109"/>
        <end position="160"/>
    </location>
</feature>
<evidence type="ECO:0000313" key="12">
    <source>
        <dbReference type="Proteomes" id="UP000629468"/>
    </source>
</evidence>
<protein>
    <recommendedName>
        <fullName evidence="10">HSF-type DNA-binding domain-containing protein</fullName>
    </recommendedName>
</protein>
<sequence>MDSYHHQQPWDSYPNLNIASLSVASPPSLSPATPLSPYHHLHQSGHFNFDHGPFDDRASSSRPSTSAGPPPSAPSAPAPPLLNPPHPRKRSASAAASTLAHVDEALYDDAPADLPTPSEDHEMRSPIDGSGSTSGAEDSTAYSASALHDSSRSAMTSPNMPLGMASSMNILGKPMATNNFVTKLYQMINDPKSAHFIAWTELGTSFVVSNVGEFSRSILGSHFKHNNFSSFVRQLNMYGFHKINRTPRAQRTSTDAQTWEFSHHKFLRGRPDLLDEIKRKALEPDPTVKHRVELPGEVAAQLGAMRDENRRMWEQLSMERKKVDKLVSVVNRLWDMVQKGFPGNVPPFPADMFSDISSAGENPNIYITSPSTSSRYPPPLSMNFNQSLQSIQSPSSSPTSTDFPHSHHPHSSLSRQHSFQHVGYGSGTQPSSSSAIPPEASDSANASSPSAMDSVYEDDTGGNGLNGTQSSGPRGSTGVKRPRLSTDESGMTGMGGLGLNVNMNGYHHHMVVGHRAQYAAAARPPHQHHLAGDVSTVSSPGTTAPPSSLLGMPGITVPGGVGGVKKNSRARSDSAPLGPYSYASSGTGNGNPSSGGNLGVGSSWLGGRPRSGSGLVTVPRPGAGNNIGMGVGRNMGNLSNLASISSPSSTANASAPGQQQSGNATGSGGDAVTQGTGGPANTVSAGTAGSLMPGPDGSGR</sequence>
<evidence type="ECO:0000259" key="10">
    <source>
        <dbReference type="PROSITE" id="PS00434"/>
    </source>
</evidence>
<feature type="compositionally biased region" description="Low complexity" evidence="9">
    <location>
        <begin position="365"/>
        <end position="375"/>
    </location>
</feature>
<feature type="region of interest" description="Disordered" evidence="9">
    <location>
        <begin position="364"/>
        <end position="495"/>
    </location>
</feature>
<evidence type="ECO:0000256" key="8">
    <source>
        <dbReference type="RuleBase" id="RU004020"/>
    </source>
</evidence>
<feature type="compositionally biased region" description="Low complexity" evidence="9">
    <location>
        <begin position="430"/>
        <end position="454"/>
    </location>
</feature>
<proteinExistence type="inferred from homology"/>
<dbReference type="PROSITE" id="PS00434">
    <property type="entry name" value="HSF_DOMAIN"/>
    <property type="match status" value="1"/>
</dbReference>
<dbReference type="SMART" id="SM00415">
    <property type="entry name" value="HSF"/>
    <property type="match status" value="1"/>
</dbReference>
<comment type="similarity">
    <text evidence="2 8">Belongs to the HSF family.</text>
</comment>
<dbReference type="Proteomes" id="UP000629468">
    <property type="component" value="Unassembled WGS sequence"/>
</dbReference>
<dbReference type="PANTHER" id="PTHR10015">
    <property type="entry name" value="HEAT SHOCK TRANSCRIPTION FACTOR"/>
    <property type="match status" value="1"/>
</dbReference>
<evidence type="ECO:0000256" key="5">
    <source>
        <dbReference type="ARBA" id="ARBA00023163"/>
    </source>
</evidence>
<feature type="compositionally biased region" description="Polar residues" evidence="9">
    <location>
        <begin position="535"/>
        <end position="546"/>
    </location>
</feature>
<dbReference type="GO" id="GO:0005634">
    <property type="term" value="C:nucleus"/>
    <property type="evidence" value="ECO:0007669"/>
    <property type="project" value="UniProtKB-SubCell"/>
</dbReference>
<dbReference type="Pfam" id="PF00447">
    <property type="entry name" value="HSF_DNA-bind"/>
    <property type="match status" value="1"/>
</dbReference>